<organism evidence="5 6">
    <name type="scientific">Cardamine amara subsp. amara</name>
    <dbReference type="NCBI Taxonomy" id="228776"/>
    <lineage>
        <taxon>Eukaryota</taxon>
        <taxon>Viridiplantae</taxon>
        <taxon>Streptophyta</taxon>
        <taxon>Embryophyta</taxon>
        <taxon>Tracheophyta</taxon>
        <taxon>Spermatophyta</taxon>
        <taxon>Magnoliopsida</taxon>
        <taxon>eudicotyledons</taxon>
        <taxon>Gunneridae</taxon>
        <taxon>Pentapetalae</taxon>
        <taxon>rosids</taxon>
        <taxon>malvids</taxon>
        <taxon>Brassicales</taxon>
        <taxon>Brassicaceae</taxon>
        <taxon>Cardamineae</taxon>
        <taxon>Cardamine</taxon>
    </lineage>
</organism>
<feature type="region of interest" description="Disordered" evidence="3">
    <location>
        <begin position="251"/>
        <end position="287"/>
    </location>
</feature>
<evidence type="ECO:0000256" key="3">
    <source>
        <dbReference type="SAM" id="MobiDB-lite"/>
    </source>
</evidence>
<name>A0ABD1BTG7_CARAN</name>
<comment type="caution">
    <text evidence="5">The sequence shown here is derived from an EMBL/GenBank/DDBJ whole genome shotgun (WGS) entry which is preliminary data.</text>
</comment>
<protein>
    <submittedName>
        <fullName evidence="5">Protein VARIATION IN COMPOUND TRIGGERED ROOT growth response</fullName>
    </submittedName>
</protein>
<evidence type="ECO:0000259" key="4">
    <source>
        <dbReference type="Pfam" id="PF20160"/>
    </source>
</evidence>
<evidence type="ECO:0000256" key="1">
    <source>
        <dbReference type="ARBA" id="ARBA00022614"/>
    </source>
</evidence>
<accession>A0ABD1BTG7</accession>
<feature type="domain" description="C-JID" evidence="4">
    <location>
        <begin position="92"/>
        <end position="183"/>
    </location>
</feature>
<sequence length="287" mass="33286">MNGCNKLQCVSLHISKLKHLHRVSFSNCQALTKARWRDSSSVVTMVKGNIHSKFMDEASSPFPENFINFFNFNVDQEPFFHPQIDTKHIRLSGEEVLSYFTHRTTGMSLTNIPLRQTSLSQPFFRFKACVAVESISSLYDDFFGFHIEVSCHFKGRLGNHFDSLYRPNMFYKDKGIDLTIFECCFPLNEGNDLPELKYDHVDIQFHLHNSSYSTSTLKEWGIRLSDDFSSRKIPLGNENTLPDVCEADEDTMIYETEHSEESGDSNEETERSKKRIRITQEEHKMPL</sequence>
<evidence type="ECO:0000256" key="2">
    <source>
        <dbReference type="ARBA" id="ARBA00022737"/>
    </source>
</evidence>
<keyword evidence="6" id="KW-1185">Reference proteome</keyword>
<keyword evidence="2" id="KW-0677">Repeat</keyword>
<reference evidence="5 6" key="1">
    <citation type="submission" date="2024-04" db="EMBL/GenBank/DDBJ databases">
        <title>Genome assembly C_amara_ONT_v2.</title>
        <authorList>
            <person name="Yant L."/>
            <person name="Moore C."/>
            <person name="Slenker M."/>
        </authorList>
    </citation>
    <scope>NUCLEOTIDE SEQUENCE [LARGE SCALE GENOMIC DNA]</scope>
    <source>
        <tissue evidence="5">Leaf</tissue>
    </source>
</reference>
<feature type="compositionally biased region" description="Basic and acidic residues" evidence="3">
    <location>
        <begin position="278"/>
        <end position="287"/>
    </location>
</feature>
<dbReference type="EMBL" id="JBANAX010000152">
    <property type="protein sequence ID" value="KAL1220491.1"/>
    <property type="molecule type" value="Genomic_DNA"/>
</dbReference>
<dbReference type="Pfam" id="PF20160">
    <property type="entry name" value="C-JID"/>
    <property type="match status" value="1"/>
</dbReference>
<dbReference type="AlphaFoldDB" id="A0ABD1BTG7"/>
<keyword evidence="1" id="KW-0433">Leucine-rich repeat</keyword>
<evidence type="ECO:0000313" key="6">
    <source>
        <dbReference type="Proteomes" id="UP001558713"/>
    </source>
</evidence>
<proteinExistence type="predicted"/>
<dbReference type="Proteomes" id="UP001558713">
    <property type="component" value="Unassembled WGS sequence"/>
</dbReference>
<gene>
    <name evidence="5" type="ORF">V5N11_000982</name>
</gene>
<evidence type="ECO:0000313" key="5">
    <source>
        <dbReference type="EMBL" id="KAL1220491.1"/>
    </source>
</evidence>
<dbReference type="InterPro" id="IPR045344">
    <property type="entry name" value="C-JID"/>
</dbReference>